<reference evidence="4" key="2">
    <citation type="submission" date="2020-04" db="EMBL/GenBank/DDBJ databases">
        <authorList>
            <person name="Santos R.A.C."/>
            <person name="Steenwyk J.L."/>
            <person name="Rivero-Menendez O."/>
            <person name="Mead M.E."/>
            <person name="Silva L.P."/>
            <person name="Bastos R.W."/>
            <person name="Alastruey-Izquierdo A."/>
            <person name="Goldman G.H."/>
            <person name="Rokas A."/>
        </authorList>
    </citation>
    <scope>NUCLEOTIDE SEQUENCE</scope>
    <source>
        <strain evidence="4">CNM-CM6805</strain>
    </source>
</reference>
<organism evidence="4 5">
    <name type="scientific">Aspergillus fumigatiaffinis</name>
    <dbReference type="NCBI Taxonomy" id="340414"/>
    <lineage>
        <taxon>Eukaryota</taxon>
        <taxon>Fungi</taxon>
        <taxon>Dikarya</taxon>
        <taxon>Ascomycota</taxon>
        <taxon>Pezizomycotina</taxon>
        <taxon>Eurotiomycetes</taxon>
        <taxon>Eurotiomycetidae</taxon>
        <taxon>Eurotiales</taxon>
        <taxon>Aspergillaceae</taxon>
        <taxon>Aspergillus</taxon>
        <taxon>Aspergillus subgen. Fumigati</taxon>
    </lineage>
</organism>
<keyword evidence="2" id="KW-0040">ANK repeat</keyword>
<dbReference type="InterPro" id="IPR055530">
    <property type="entry name" value="DUF7104"/>
</dbReference>
<dbReference type="InterPro" id="IPR002110">
    <property type="entry name" value="Ankyrin_rpt"/>
</dbReference>
<dbReference type="PROSITE" id="PS50088">
    <property type="entry name" value="ANK_REPEAT"/>
    <property type="match status" value="1"/>
</dbReference>
<dbReference type="InterPro" id="IPR056884">
    <property type="entry name" value="NPHP3-like_N"/>
</dbReference>
<dbReference type="GO" id="GO:0003824">
    <property type="term" value="F:catalytic activity"/>
    <property type="evidence" value="ECO:0007669"/>
    <property type="project" value="InterPro"/>
</dbReference>
<dbReference type="InterPro" id="IPR036770">
    <property type="entry name" value="Ankyrin_rpt-contain_sf"/>
</dbReference>
<dbReference type="SUPFAM" id="SSF52540">
    <property type="entry name" value="P-loop containing nucleoside triphosphate hydrolases"/>
    <property type="match status" value="1"/>
</dbReference>
<dbReference type="PRINTS" id="PR01415">
    <property type="entry name" value="ANKYRIN"/>
</dbReference>
<dbReference type="InterPro" id="IPR035994">
    <property type="entry name" value="Nucleoside_phosphorylase_sf"/>
</dbReference>
<dbReference type="InterPro" id="IPR053137">
    <property type="entry name" value="NLR-like"/>
</dbReference>
<dbReference type="Gene3D" id="1.25.40.20">
    <property type="entry name" value="Ankyrin repeat-containing domain"/>
    <property type="match status" value="1"/>
</dbReference>
<dbReference type="EMBL" id="JAAAPX010000011">
    <property type="protein sequence ID" value="KAF4243471.1"/>
    <property type="molecule type" value="Genomic_DNA"/>
</dbReference>
<dbReference type="Pfam" id="PF12796">
    <property type="entry name" value="Ank_2"/>
    <property type="match status" value="1"/>
</dbReference>
<reference evidence="4" key="1">
    <citation type="journal article" date="2020" name="bioRxiv">
        <title>Genomic and phenotypic heterogeneity of clinical isolates of the human pathogens Aspergillus fumigatus, Aspergillus lentulus and Aspergillus fumigatiaffinis.</title>
        <authorList>
            <person name="dos Santos R.A.C."/>
            <person name="Steenwyk J.L."/>
            <person name="Rivero-Menendez O."/>
            <person name="Mead M.E."/>
            <person name="Silva L.P."/>
            <person name="Bastos R.W."/>
            <person name="Alastruey-Izquierdo A."/>
            <person name="Goldman G.H."/>
            <person name="Rokas A."/>
        </authorList>
    </citation>
    <scope>NUCLEOTIDE SEQUENCE</scope>
    <source>
        <strain evidence="4">CNM-CM6805</strain>
    </source>
</reference>
<dbReference type="SUPFAM" id="SSF53167">
    <property type="entry name" value="Purine and uridine phosphorylases"/>
    <property type="match status" value="1"/>
</dbReference>
<feature type="domain" description="Nephrocystin 3-like N-terminal" evidence="3">
    <location>
        <begin position="325"/>
        <end position="503"/>
    </location>
</feature>
<evidence type="ECO:0000259" key="3">
    <source>
        <dbReference type="Pfam" id="PF24883"/>
    </source>
</evidence>
<dbReference type="Proteomes" id="UP000653565">
    <property type="component" value="Unassembled WGS sequence"/>
</dbReference>
<protein>
    <recommendedName>
        <fullName evidence="3">Nephrocystin 3-like N-terminal domain-containing protein</fullName>
    </recommendedName>
</protein>
<feature type="repeat" description="ANK" evidence="2">
    <location>
        <begin position="1733"/>
        <end position="1765"/>
    </location>
</feature>
<name>A0A8H4GMG0_9EURO</name>
<proteinExistence type="predicted"/>
<evidence type="ECO:0000256" key="2">
    <source>
        <dbReference type="PROSITE-ProRule" id="PRU00023"/>
    </source>
</evidence>
<evidence type="ECO:0000313" key="5">
    <source>
        <dbReference type="Proteomes" id="UP000653565"/>
    </source>
</evidence>
<dbReference type="OrthoDB" id="1577640at2759"/>
<dbReference type="Gene3D" id="3.40.50.1580">
    <property type="entry name" value="Nucleoside phosphorylase domain"/>
    <property type="match status" value="1"/>
</dbReference>
<dbReference type="Gene3D" id="3.40.50.300">
    <property type="entry name" value="P-loop containing nucleotide triphosphate hydrolases"/>
    <property type="match status" value="1"/>
</dbReference>
<comment type="caution">
    <text evidence="4">The sequence shown here is derived from an EMBL/GenBank/DDBJ whole genome shotgun (WGS) entry which is preliminary data.</text>
</comment>
<dbReference type="InterPro" id="IPR027417">
    <property type="entry name" value="P-loop_NTPase"/>
</dbReference>
<keyword evidence="5" id="KW-1185">Reference proteome</keyword>
<dbReference type="GO" id="GO:0009116">
    <property type="term" value="P:nucleoside metabolic process"/>
    <property type="evidence" value="ECO:0007669"/>
    <property type="project" value="InterPro"/>
</dbReference>
<gene>
    <name evidence="4" type="ORF">CNMCM6805_000865</name>
</gene>
<accession>A0A8H4GMG0</accession>
<dbReference type="PANTHER" id="PTHR46082">
    <property type="entry name" value="ATP/GTP-BINDING PROTEIN-RELATED"/>
    <property type="match status" value="1"/>
</dbReference>
<dbReference type="SUPFAM" id="SSF48403">
    <property type="entry name" value="Ankyrin repeat"/>
    <property type="match status" value="1"/>
</dbReference>
<keyword evidence="1" id="KW-0677">Repeat</keyword>
<evidence type="ECO:0000313" key="4">
    <source>
        <dbReference type="EMBL" id="KAF4243471.1"/>
    </source>
</evidence>
<sequence>MHGSRSHYDYTVAWISALPLEMAAARQMFDQFHDRLPQPLTDTNTYTLGSICGHNVVLACLPSGVYGSTSAATVVAQMRSTFPRLQYGLLVGIGGGAPSENVDIRLGDVVVSKPTRTCGGVVQYDYGKTVAGGLFEQSGMLNRPPEILLTATSKLQAELHYHENPISNLLLKRSQANGGIGFGFPYPGRGRDVLFESTYAHVGSDDACQNCYEGRPNTRHPTRNLDILCFEMEAAGLMNHLPSIVIRGICDYSDSHKHKDWQPYAALTAAAYGRLLLSAVPIPSSEKHDQVLTTEEKECLEKLFLTDPGDDLNALKRRKGGRAPGTCEWVLESPEIRQWLGKESPAAGHESNILWLYGNPGTGKSTMAITLAEKLPEDPLFAREDAILAYFFCDSSSEKHRTATAILRGLLYQAIQNRPSSLGFLVSKYRGYKDKLFSSFDALWSVLMEIGNSSGLKLYCIIDALDECDDEALESLLVQLNRTFQPGDSRYNQSGIRALITSRPYEEIRLHLYEFPNQDLASYPQVRNDLAIFIEQKVEELSVKKHYSANVRRNVAAILNDKAEGTFLWAGLACGELVRVRSRDAVATLEKLPSGLSLMYKKMLDIAVEDRQEDKSTIIQLLTIIVIARRPLTLLELAEACNLYGADDPEDRVAYVREDVFDCRLLVVIHNDRVMLLHKSVKDFLTHSQDVRAINEQLAHAQFVGRCIDVLTRELDAERSVMSSVVENAMGNRSFLLYCVQYWPEHAHLAGAEFKIQERHGAFFELDSPARERWLELFRLFDPSIDSVPFKFSIFHVAARWSIPALISHALSRQILCEPVNTEAENLHLPQDHLINSRCSNGTTPLQESATQGHLDVFGVLLDLTDGPTLPDEVIAAAIHNQRRGAGLVKLLIDRGRLQAIPDRCIEIASTETWDLLLDYFGLEFPVSEQMLQQLCYSENGADVLSALSRKLQRQLPITQEVLTQGARQCDARKHGPSIIDIMLAHWQRGSLVLECPEDDPVLLIMQRLQSLGVSPENVASVLRVIQHRGFKLLSSMTLLKLTAKTGDVNLYKEVLRNREAVNLIDESILVYMAERMPPEVFDFFLDTLGGELPISAEFVEAAAANLEHGWQMIQKLFKISSGNLPVSALTFSRAAQIAQTQLHGSQTLSFLLQHFKDRIPASSSVVRFAAASGREGYPFIEAILDRLENNGWTAEADLIPTVISDGSVELLLLFARRVCGRLPWHEQAFRGCEVNIRPIFAEWLNDGTLTHMIHAAAIYVARRSITLGDPLHHALIGYWKRVDFAEDIARILIQSRNMRILTNLLTLYDSISLIDKETMQLAVKTGSPGLLIDLMIKHGREDLILTEELVETSAWESSWRDEAITFLLEQYGEKTPLSEQALVFLLLNFSENPTVARFLEGRPDAILRSPTILKAAAAGSNRQIVGRILESYPFEITEEIVEAAIGHSSDVKDIFCMLLAKSGGHITEKMIQIASKRRVEILPFLLDETRDRIPISTDTLFAALYGPLGAVETLLRYPIDVNQITEEFLRDASHFEAVLVAAAKSEMSTSELIELFHRLLSMIGDDKVITEATFVAAAGNGLNGGRIIQLLLSRRSDFEITESVSAAAVFKEDSFFSDKSTPPYVMEVLLDLKGDTVPITEEVLLAATRNAAYRRFGTTITNELRSICRLYIGARDGNSRVVLSLLRRGVPPDTRSARGETPLWIAAEGQHDLIVKDLLATQAVDVDAVPMTGGPPLIKAVQRYNVPIVRLLLAAGANPNLAGKDGKTAYALAKEKSYLRMMAIMREYGAK</sequence>
<evidence type="ECO:0000256" key="1">
    <source>
        <dbReference type="ARBA" id="ARBA00022737"/>
    </source>
</evidence>
<dbReference type="Pfam" id="PF23397">
    <property type="entry name" value="DUF7104"/>
    <property type="match status" value="2"/>
</dbReference>
<dbReference type="PANTHER" id="PTHR46082:SF11">
    <property type="entry name" value="AAA+ ATPASE DOMAIN-CONTAINING PROTEIN-RELATED"/>
    <property type="match status" value="1"/>
</dbReference>
<dbReference type="SMART" id="SM00248">
    <property type="entry name" value="ANK"/>
    <property type="match status" value="4"/>
</dbReference>
<dbReference type="Pfam" id="PF24883">
    <property type="entry name" value="NPHP3_N"/>
    <property type="match status" value="1"/>
</dbReference>
<dbReference type="PROSITE" id="PS50297">
    <property type="entry name" value="ANK_REP_REGION"/>
    <property type="match status" value="1"/>
</dbReference>